<dbReference type="GeneID" id="90589887"/>
<sequence length="82" mass="9454">MNRELIRTYINHFLPRDVVGPVIIVFSLEGVISGLFELYVPQEYATLSWLGIFFASVWLVAKWGTTGEAEEKLERKIEHISE</sequence>
<accession>A0ABY8CE28</accession>
<reference evidence="2 3" key="1">
    <citation type="submission" date="2022-09" db="EMBL/GenBank/DDBJ databases">
        <title>Xylan utilization by haloarchaea-nanohaloarchaea associations.</title>
        <authorList>
            <person name="Yakimov M."/>
        </authorList>
    </citation>
    <scope>NUCLEOTIDE SEQUENCE [LARGE SCALE GENOMIC DNA]</scope>
    <source>
        <strain evidence="2 3">SVXNc</strain>
    </source>
</reference>
<keyword evidence="1" id="KW-0472">Membrane</keyword>
<proteinExistence type="predicted"/>
<dbReference type="Proteomes" id="UP001218034">
    <property type="component" value="Chromosome"/>
</dbReference>
<dbReference type="RefSeq" id="WP_347722343.1">
    <property type="nucleotide sequence ID" value="NZ_CP104395.1"/>
</dbReference>
<organism evidence="2 3">
    <name type="scientific">Candidatus Nanohalococcus occultus</name>
    <dbReference type="NCBI Taxonomy" id="2978047"/>
    <lineage>
        <taxon>Archaea</taxon>
        <taxon>Candidatus Nanohalarchaeota</taxon>
        <taxon>Candidatus Nanohalarchaeota incertae sedis</taxon>
        <taxon>Candidatus Nanohalococcus</taxon>
    </lineage>
</organism>
<keyword evidence="1" id="KW-0812">Transmembrane</keyword>
<keyword evidence="3" id="KW-1185">Reference proteome</keyword>
<feature type="transmembrane region" description="Helical" evidence="1">
    <location>
        <begin position="46"/>
        <end position="65"/>
    </location>
</feature>
<dbReference type="EMBL" id="CP104395">
    <property type="protein sequence ID" value="WEL19473.1"/>
    <property type="molecule type" value="Genomic_DNA"/>
</dbReference>
<feature type="transmembrane region" description="Helical" evidence="1">
    <location>
        <begin position="21"/>
        <end position="40"/>
    </location>
</feature>
<keyword evidence="1" id="KW-1133">Transmembrane helix</keyword>
<gene>
    <name evidence="2" type="ORF">SVXNc_0450</name>
</gene>
<evidence type="ECO:0000256" key="1">
    <source>
        <dbReference type="SAM" id="Phobius"/>
    </source>
</evidence>
<protein>
    <submittedName>
        <fullName evidence="2">Membrane protein</fullName>
    </submittedName>
</protein>
<evidence type="ECO:0000313" key="2">
    <source>
        <dbReference type="EMBL" id="WEL19473.1"/>
    </source>
</evidence>
<name>A0ABY8CE28_9ARCH</name>
<evidence type="ECO:0000313" key="3">
    <source>
        <dbReference type="Proteomes" id="UP001218034"/>
    </source>
</evidence>